<evidence type="ECO:0000256" key="1">
    <source>
        <dbReference type="ARBA" id="ARBA00022723"/>
    </source>
</evidence>
<dbReference type="GO" id="GO:0008270">
    <property type="term" value="F:zinc ion binding"/>
    <property type="evidence" value="ECO:0007669"/>
    <property type="project" value="UniProtKB-KW"/>
</dbReference>
<dbReference type="Gene3D" id="3.30.40.10">
    <property type="entry name" value="Zinc/RING finger domain, C3HC4 (zinc finger)"/>
    <property type="match status" value="1"/>
</dbReference>
<evidence type="ECO:0000256" key="2">
    <source>
        <dbReference type="ARBA" id="ARBA00022771"/>
    </source>
</evidence>
<dbReference type="InterPro" id="IPR004331">
    <property type="entry name" value="SPX_dom"/>
</dbReference>
<dbReference type="PROSITE" id="PS00518">
    <property type="entry name" value="ZF_RING_1"/>
    <property type="match status" value="1"/>
</dbReference>
<evidence type="ECO:0000313" key="8">
    <source>
        <dbReference type="EMBL" id="RXW17468.1"/>
    </source>
</evidence>
<dbReference type="OrthoDB" id="5588846at2759"/>
<dbReference type="AlphaFoldDB" id="A0A4V1Q361"/>
<protein>
    <submittedName>
        <fullName evidence="8">Uncharacterized protein</fullName>
    </submittedName>
</protein>
<evidence type="ECO:0000313" key="9">
    <source>
        <dbReference type="Proteomes" id="UP000290288"/>
    </source>
</evidence>
<dbReference type="Proteomes" id="UP000290288">
    <property type="component" value="Unassembled WGS sequence"/>
</dbReference>
<evidence type="ECO:0000259" key="7">
    <source>
        <dbReference type="PROSITE" id="PS51382"/>
    </source>
</evidence>
<dbReference type="InterPro" id="IPR013083">
    <property type="entry name" value="Znf_RING/FYVE/PHD"/>
</dbReference>
<keyword evidence="2 4" id="KW-0863">Zinc-finger</keyword>
<evidence type="ECO:0000256" key="4">
    <source>
        <dbReference type="PROSITE-ProRule" id="PRU00175"/>
    </source>
</evidence>
<gene>
    <name evidence="8" type="ORF">EST38_g8382</name>
</gene>
<dbReference type="SUPFAM" id="SSF57850">
    <property type="entry name" value="RING/U-box"/>
    <property type="match status" value="1"/>
</dbReference>
<dbReference type="EMBL" id="SDEE01000338">
    <property type="protein sequence ID" value="RXW17468.1"/>
    <property type="molecule type" value="Genomic_DNA"/>
</dbReference>
<dbReference type="PANTHER" id="PTHR23327">
    <property type="entry name" value="RING FINGER PROTEIN 127"/>
    <property type="match status" value="1"/>
</dbReference>
<proteinExistence type="predicted"/>
<organism evidence="8 9">
    <name type="scientific">Candolleomyces aberdarensis</name>
    <dbReference type="NCBI Taxonomy" id="2316362"/>
    <lineage>
        <taxon>Eukaryota</taxon>
        <taxon>Fungi</taxon>
        <taxon>Dikarya</taxon>
        <taxon>Basidiomycota</taxon>
        <taxon>Agaricomycotina</taxon>
        <taxon>Agaricomycetes</taxon>
        <taxon>Agaricomycetidae</taxon>
        <taxon>Agaricales</taxon>
        <taxon>Agaricineae</taxon>
        <taxon>Psathyrellaceae</taxon>
        <taxon>Candolleomyces</taxon>
    </lineage>
</organism>
<evidence type="ECO:0000259" key="6">
    <source>
        <dbReference type="PROSITE" id="PS50089"/>
    </source>
</evidence>
<dbReference type="PROSITE" id="PS50089">
    <property type="entry name" value="ZF_RING_2"/>
    <property type="match status" value="1"/>
</dbReference>
<dbReference type="InterPro" id="IPR001841">
    <property type="entry name" value="Znf_RING"/>
</dbReference>
<feature type="compositionally biased region" description="Basic and acidic residues" evidence="5">
    <location>
        <begin position="115"/>
        <end position="142"/>
    </location>
</feature>
<evidence type="ECO:0000256" key="3">
    <source>
        <dbReference type="ARBA" id="ARBA00022833"/>
    </source>
</evidence>
<feature type="domain" description="SPX" evidence="7">
    <location>
        <begin position="1"/>
        <end position="395"/>
    </location>
</feature>
<accession>A0A4V1Q361</accession>
<dbReference type="InterPro" id="IPR017907">
    <property type="entry name" value="Znf_RING_CS"/>
</dbReference>
<dbReference type="STRING" id="2316362.A0A4V1Q361"/>
<dbReference type="PROSITE" id="PS51382">
    <property type="entry name" value="SPX"/>
    <property type="match status" value="1"/>
</dbReference>
<keyword evidence="3" id="KW-0862">Zinc</keyword>
<dbReference type="Pfam" id="PF13920">
    <property type="entry name" value="zf-C3HC4_3"/>
    <property type="match status" value="1"/>
</dbReference>
<sequence length="541" mass="60242">MHFSKTYAQILQELPPDLRENAIQYRQLKKLINRIVSELSSLGLSPTVLQELINEGASSEEASADTVPKNEIPAEDAKAGLPRIAYELVEHSDRIEPHLRLWVDVPDGVNVSTDASHRSSQEEGVKEEKEDRLRTEEQKQEMKPTTNVLWSLHQILQERHPDSPVEEVTSTELAAPGDVGLDSTDALVPQLTSPGVALHGGQTREVIIPLASDTEFFNNLITALEGMSTHMQSVNDDFTKNLRSLSTSISDSALPASASSSFVPHSAVTSHPGSIMVSTMQPRQSDLYSWREIFQLYVEAEIFEHVGEINHGQHSVEESEKRLQLFVQQATQRGLADRSKFKSKQSRRALQNFIELNLFILNIKKFSEASSEATRKILKKHTKRTALPLSLSTSTSGTTTSSIVPTGHLSLLSRLSNTCLPRTLVQAIGETLLPVIPHVDDYACLICTAIAFKPIRLNCGHLFCVRCLVKMQKRGQADCPLCRAPVVLSANKSNVDWALLNFMQDWFPVESREKLKANEREASREELEELGLDPDKTCVVM</sequence>
<feature type="region of interest" description="Disordered" evidence="5">
    <location>
        <begin position="112"/>
        <end position="144"/>
    </location>
</feature>
<evidence type="ECO:0000256" key="5">
    <source>
        <dbReference type="SAM" id="MobiDB-lite"/>
    </source>
</evidence>
<dbReference type="SMART" id="SM00184">
    <property type="entry name" value="RING"/>
    <property type="match status" value="1"/>
</dbReference>
<reference evidence="8 9" key="1">
    <citation type="submission" date="2019-01" db="EMBL/GenBank/DDBJ databases">
        <title>Draft genome sequence of Psathyrella aberdarensis IHI B618.</title>
        <authorList>
            <person name="Buettner E."/>
            <person name="Kellner H."/>
        </authorList>
    </citation>
    <scope>NUCLEOTIDE SEQUENCE [LARGE SCALE GENOMIC DNA]</scope>
    <source>
        <strain evidence="8 9">IHI B618</strain>
    </source>
</reference>
<feature type="domain" description="RING-type" evidence="6">
    <location>
        <begin position="444"/>
        <end position="483"/>
    </location>
</feature>
<dbReference type="Pfam" id="PF03105">
    <property type="entry name" value="SPX"/>
    <property type="match status" value="1"/>
</dbReference>
<keyword evidence="1" id="KW-0479">Metal-binding</keyword>
<name>A0A4V1Q361_9AGAR</name>
<keyword evidence="9" id="KW-1185">Reference proteome</keyword>
<dbReference type="PANTHER" id="PTHR23327:SF51">
    <property type="entry name" value="TRANSCRIPTIONAL REGULATOR OF YEAST FORM ADHERENCE 3"/>
    <property type="match status" value="1"/>
</dbReference>
<comment type="caution">
    <text evidence="8">The sequence shown here is derived from an EMBL/GenBank/DDBJ whole genome shotgun (WGS) entry which is preliminary data.</text>
</comment>